<keyword evidence="1" id="KW-1133">Transmembrane helix</keyword>
<name>Q21B91_RHOPB</name>
<evidence type="ECO:0000313" key="2">
    <source>
        <dbReference type="EMBL" id="ABD86345.1"/>
    </source>
</evidence>
<accession>Q21B91</accession>
<dbReference type="STRING" id="316056.RPC_0774"/>
<dbReference type="EMBL" id="CP000301">
    <property type="protein sequence ID" value="ABD86345.1"/>
    <property type="molecule type" value="Genomic_DNA"/>
</dbReference>
<keyword evidence="1" id="KW-0472">Membrane</keyword>
<dbReference type="AlphaFoldDB" id="Q21B91"/>
<protein>
    <submittedName>
        <fullName evidence="2">Uncharacterized protein</fullName>
    </submittedName>
</protein>
<evidence type="ECO:0000256" key="1">
    <source>
        <dbReference type="SAM" id="Phobius"/>
    </source>
</evidence>
<sequence length="272" mass="31107">MNQSTPTITRNYMSDSGTSAGKWAAILSAPILSLVAFVVSYYLDPLNFAGHQAVAAIPAFLLSIIILLIGHLINSTHELHQTSIHSDRIYEAIKDYLHVTKVGSPEKAQSYINSRLPAVREAQNTSFNLEDESERANEKFYETDTYDETLKQVTYHACRNLIWKDIGDALALPRLRAFQRAANELSKSKRHGYRFRLIAHQEPQINFIILEYLDGEREVLFNWDFRGIGQDPTVLISRDKQIVDMFSIHFAQLWRRSSEDHDNHPTKSTSTK</sequence>
<feature type="transmembrane region" description="Helical" evidence="1">
    <location>
        <begin position="55"/>
        <end position="73"/>
    </location>
</feature>
<gene>
    <name evidence="2" type="ordered locus">RPC_0774</name>
</gene>
<proteinExistence type="predicted"/>
<dbReference type="HOGENOM" id="CLU_1022622_0_0_5"/>
<dbReference type="KEGG" id="rpc:RPC_0774"/>
<keyword evidence="1" id="KW-0812">Transmembrane</keyword>
<feature type="transmembrane region" description="Helical" evidence="1">
    <location>
        <begin position="20"/>
        <end position="43"/>
    </location>
</feature>
<reference evidence="2" key="1">
    <citation type="submission" date="2006-03" db="EMBL/GenBank/DDBJ databases">
        <title>Complete sequence of Rhodopseudomonas palustris BisB18.</title>
        <authorList>
            <consortium name="US DOE Joint Genome Institute"/>
            <person name="Copeland A."/>
            <person name="Lucas S."/>
            <person name="Lapidus A."/>
            <person name="Barry K."/>
            <person name="Detter J.C."/>
            <person name="Glavina del Rio T."/>
            <person name="Hammon N."/>
            <person name="Israni S."/>
            <person name="Dalin E."/>
            <person name="Tice H."/>
            <person name="Pitluck S."/>
            <person name="Chain P."/>
            <person name="Malfatti S."/>
            <person name="Shin M."/>
            <person name="Vergez L."/>
            <person name="Schmutz J."/>
            <person name="Larimer F."/>
            <person name="Land M."/>
            <person name="Hauser L."/>
            <person name="Pelletier D.A."/>
            <person name="Kyrpides N."/>
            <person name="Anderson I."/>
            <person name="Oda Y."/>
            <person name="Harwood C.S."/>
            <person name="Richardson P."/>
        </authorList>
    </citation>
    <scope>NUCLEOTIDE SEQUENCE [LARGE SCALE GENOMIC DNA]</scope>
    <source>
        <strain evidence="2">BisB18</strain>
    </source>
</reference>
<organism evidence="2">
    <name type="scientific">Rhodopseudomonas palustris (strain BisB18)</name>
    <dbReference type="NCBI Taxonomy" id="316056"/>
    <lineage>
        <taxon>Bacteria</taxon>
        <taxon>Pseudomonadati</taxon>
        <taxon>Pseudomonadota</taxon>
        <taxon>Alphaproteobacteria</taxon>
        <taxon>Hyphomicrobiales</taxon>
        <taxon>Nitrobacteraceae</taxon>
        <taxon>Rhodopseudomonas</taxon>
    </lineage>
</organism>